<keyword evidence="1" id="KW-0175">Coiled coil</keyword>
<gene>
    <name evidence="3" type="ORF">LEL_07922</name>
</gene>
<feature type="compositionally biased region" description="Acidic residues" evidence="2">
    <location>
        <begin position="860"/>
        <end position="878"/>
    </location>
</feature>
<feature type="region of interest" description="Disordered" evidence="2">
    <location>
        <begin position="213"/>
        <end position="259"/>
    </location>
</feature>
<dbReference type="AlphaFoldDB" id="A0A168EWZ4"/>
<accession>A0A168EWZ4</accession>
<comment type="caution">
    <text evidence="3">The sequence shown here is derived from an EMBL/GenBank/DDBJ whole genome shotgun (WGS) entry which is preliminary data.</text>
</comment>
<evidence type="ECO:0000313" key="3">
    <source>
        <dbReference type="EMBL" id="OAA74341.1"/>
    </source>
</evidence>
<feature type="region of interest" description="Disordered" evidence="2">
    <location>
        <begin position="823"/>
        <end position="881"/>
    </location>
</feature>
<name>A0A168EWZ4_CORDF</name>
<feature type="compositionally biased region" description="Low complexity" evidence="2">
    <location>
        <begin position="720"/>
        <end position="735"/>
    </location>
</feature>
<evidence type="ECO:0000313" key="4">
    <source>
        <dbReference type="Proteomes" id="UP000076881"/>
    </source>
</evidence>
<feature type="compositionally biased region" description="Low complexity" evidence="2">
    <location>
        <begin position="936"/>
        <end position="949"/>
    </location>
</feature>
<keyword evidence="4" id="KW-1185">Reference proteome</keyword>
<feature type="region of interest" description="Disordered" evidence="2">
    <location>
        <begin position="679"/>
        <end position="806"/>
    </location>
</feature>
<proteinExistence type="predicted"/>
<dbReference type="Proteomes" id="UP000076881">
    <property type="component" value="Unassembled WGS sequence"/>
</dbReference>
<evidence type="ECO:0000256" key="2">
    <source>
        <dbReference type="SAM" id="MobiDB-lite"/>
    </source>
</evidence>
<sequence>MATAPLSNSPSRLFDVYTDNAPNRNPSPMPRGGCNFVDLTPGTAGSRCGCRRFWKLHAGDNGQAGWCMCNHHACYHDDRAADEALAPPPPTPVAGQENEKPKPTGREPLSPVVDFSFKVPPAIPGLDMANLSAGPPPLSFLNEFADDTEMMNAPSMAPPAAPSLPDTLNWGDFVHSGHDQGAVPAIPPQCLMSQKTASTTSSVQNKYLRPFAGRGLHTLGGPKEPKQSPLRQTSRSKSQITQEAPLHAEQPPGTPMTGVSTIAEPRAVECNVASKEGLKNMNEALSGHEQRLDKLETGSFAAAAAHDDCVDKHEHLDLRITDLEGKVEELEKVANDNDTIASRRERHDDDEATASIISITTSTTTRPANARELANQLQALQSQVSQLQAFLPSINHPWEVEVVFLPFPLKKVWQDLHQFKRDPTLSNDDWTQVPQTNSASMLRSQSPVFGDWATPDHDAEWLLPKACGDKSVTDKRLRSRGLVKTISVHGPDARSVHVAVVEAFGSVFNEMQMLPRRQDTDPRYAGYLGLQSAWLPLRKIHRDSRLRFLSPAEMVTPALWDVQFLSSVMMRSSEPRLFITHPDAYLQDFAAYEAGWTWQRVRELTRVYPDFDESQQVPEADALEEHWSWSETMDEPPNVHTSMSLRQSRPRATVSPSHARFPLIERWRSQSPAIVREHSPLANNNSRSSAHRSSSRQPHGRTASVPVNAARHPSVDNQRRVSASSRRASPAMRVSVGGGGGIMKNGRGTRSPSHPLYTPRWTHSPSPMAWGGPQDRQPARGMTPFAYATPYSNAPAPPPQHQENGYRARSGSVVRFEVHQPYYQQQRHRSSSSRLTAVPQPPPTTMLIDDDDNVKMYNSESDDDYEEDNDEDGDDTDNVVDMVTDAQPHPLQLVAGSIWPGMPEDEPWPGIEDGAPGLRSGDAENIDPNVSLGGASQQSSQPSEYPSTQIIKRDEDEDEEDFLIHED</sequence>
<feature type="compositionally biased region" description="Polar residues" evidence="2">
    <location>
        <begin position="229"/>
        <end position="242"/>
    </location>
</feature>
<feature type="region of interest" description="Disordered" evidence="2">
    <location>
        <begin position="896"/>
        <end position="967"/>
    </location>
</feature>
<feature type="region of interest" description="Disordered" evidence="2">
    <location>
        <begin position="83"/>
        <end position="110"/>
    </location>
</feature>
<evidence type="ECO:0000256" key="1">
    <source>
        <dbReference type="SAM" id="Coils"/>
    </source>
</evidence>
<dbReference type="STRING" id="1081108.A0A168EWZ4"/>
<dbReference type="OrthoDB" id="5427134at2759"/>
<feature type="region of interest" description="Disordered" evidence="2">
    <location>
        <begin position="631"/>
        <end position="657"/>
    </location>
</feature>
<feature type="compositionally biased region" description="Polar residues" evidence="2">
    <location>
        <begin position="1"/>
        <end position="11"/>
    </location>
</feature>
<feature type="region of interest" description="Disordered" evidence="2">
    <location>
        <begin position="1"/>
        <end position="29"/>
    </location>
</feature>
<organism evidence="3 4">
    <name type="scientific">Akanthomyces lecanii RCEF 1005</name>
    <dbReference type="NCBI Taxonomy" id="1081108"/>
    <lineage>
        <taxon>Eukaryota</taxon>
        <taxon>Fungi</taxon>
        <taxon>Dikarya</taxon>
        <taxon>Ascomycota</taxon>
        <taxon>Pezizomycotina</taxon>
        <taxon>Sordariomycetes</taxon>
        <taxon>Hypocreomycetidae</taxon>
        <taxon>Hypocreales</taxon>
        <taxon>Cordycipitaceae</taxon>
        <taxon>Akanthomyces</taxon>
        <taxon>Cordyceps confragosa</taxon>
    </lineage>
</organism>
<feature type="coiled-coil region" evidence="1">
    <location>
        <begin position="278"/>
        <end position="333"/>
    </location>
</feature>
<dbReference type="EMBL" id="AZHF01000006">
    <property type="protein sequence ID" value="OAA74341.1"/>
    <property type="molecule type" value="Genomic_DNA"/>
</dbReference>
<protein>
    <submittedName>
        <fullName evidence="3">Uncharacterized protein</fullName>
    </submittedName>
</protein>
<reference evidence="3 4" key="1">
    <citation type="journal article" date="2016" name="Genome Biol. Evol.">
        <title>Divergent and convergent evolution of fungal pathogenicity.</title>
        <authorList>
            <person name="Shang Y."/>
            <person name="Xiao G."/>
            <person name="Zheng P."/>
            <person name="Cen K."/>
            <person name="Zhan S."/>
            <person name="Wang C."/>
        </authorList>
    </citation>
    <scope>NUCLEOTIDE SEQUENCE [LARGE SCALE GENOMIC DNA]</scope>
    <source>
        <strain evidence="3 4">RCEF 1005</strain>
    </source>
</reference>